<feature type="compositionally biased region" description="Low complexity" evidence="1">
    <location>
        <begin position="92"/>
        <end position="110"/>
    </location>
</feature>
<keyword evidence="2" id="KW-0472">Membrane</keyword>
<reference evidence="3 4" key="1">
    <citation type="submission" date="2024-01" db="EMBL/GenBank/DDBJ databases">
        <title>Genome assemblies of Stephania.</title>
        <authorList>
            <person name="Yang L."/>
        </authorList>
    </citation>
    <scope>NUCLEOTIDE SEQUENCE [LARGE SCALE GENOMIC DNA]</scope>
    <source>
        <strain evidence="3">JXDWG</strain>
        <tissue evidence="3">Leaf</tissue>
    </source>
</reference>
<evidence type="ECO:0000256" key="1">
    <source>
        <dbReference type="SAM" id="MobiDB-lite"/>
    </source>
</evidence>
<name>A0AAP0HYB7_9MAGN</name>
<feature type="region of interest" description="Disordered" evidence="1">
    <location>
        <begin position="79"/>
        <end position="118"/>
    </location>
</feature>
<sequence>MEMNAREARRKKILERGSDRLALISGQIPSLPSSSSSNPQLHVSSYGEKNTFGMLSSKQEIFNESAEYVESKLLEGEADDNKIEKPAKNTNSKVQPSSSSSVVPHSLKTSVNSEPHQPVEPKFHLTKFLSVDKVSSSISASENIRVLCSVCLAFLVILSHLRFPLLGSRIIKGIIASRPLYLLLLTDISIIFAPLFLKQSGCQKPEEELKKIPAEERNSHAVAIGKALEVALVLYKIFTAAFLDCSIYVVAVICGFSLAQFQSVFNVEF</sequence>
<gene>
    <name evidence="3" type="ORF">Scep_024334</name>
</gene>
<dbReference type="AlphaFoldDB" id="A0AAP0HYB7"/>
<evidence type="ECO:0000313" key="3">
    <source>
        <dbReference type="EMBL" id="KAK9100904.1"/>
    </source>
</evidence>
<protein>
    <submittedName>
        <fullName evidence="3">Uncharacterized protein</fullName>
    </submittedName>
</protein>
<evidence type="ECO:0000256" key="2">
    <source>
        <dbReference type="SAM" id="Phobius"/>
    </source>
</evidence>
<feature type="transmembrane region" description="Helical" evidence="2">
    <location>
        <begin position="237"/>
        <end position="259"/>
    </location>
</feature>
<organism evidence="3 4">
    <name type="scientific">Stephania cephalantha</name>
    <dbReference type="NCBI Taxonomy" id="152367"/>
    <lineage>
        <taxon>Eukaryota</taxon>
        <taxon>Viridiplantae</taxon>
        <taxon>Streptophyta</taxon>
        <taxon>Embryophyta</taxon>
        <taxon>Tracheophyta</taxon>
        <taxon>Spermatophyta</taxon>
        <taxon>Magnoliopsida</taxon>
        <taxon>Ranunculales</taxon>
        <taxon>Menispermaceae</taxon>
        <taxon>Menispermoideae</taxon>
        <taxon>Cissampelideae</taxon>
        <taxon>Stephania</taxon>
    </lineage>
</organism>
<feature type="transmembrane region" description="Helical" evidence="2">
    <location>
        <begin position="179"/>
        <end position="197"/>
    </location>
</feature>
<keyword evidence="2" id="KW-0812">Transmembrane</keyword>
<comment type="caution">
    <text evidence="3">The sequence shown here is derived from an EMBL/GenBank/DDBJ whole genome shotgun (WGS) entry which is preliminary data.</text>
</comment>
<keyword evidence="4" id="KW-1185">Reference proteome</keyword>
<dbReference type="PANTHER" id="PTHR35469">
    <property type="entry name" value="TRANSMEMBRANE PROTEIN"/>
    <property type="match status" value="1"/>
</dbReference>
<dbReference type="Proteomes" id="UP001419268">
    <property type="component" value="Unassembled WGS sequence"/>
</dbReference>
<proteinExistence type="predicted"/>
<dbReference type="EMBL" id="JBBNAG010000010">
    <property type="protein sequence ID" value="KAK9100904.1"/>
    <property type="molecule type" value="Genomic_DNA"/>
</dbReference>
<keyword evidence="2" id="KW-1133">Transmembrane helix</keyword>
<evidence type="ECO:0000313" key="4">
    <source>
        <dbReference type="Proteomes" id="UP001419268"/>
    </source>
</evidence>
<accession>A0AAP0HYB7</accession>
<dbReference type="PANTHER" id="PTHR35469:SF4">
    <property type="entry name" value="TRANSMEMBRANE PROTEIN"/>
    <property type="match status" value="1"/>
</dbReference>